<dbReference type="InterPro" id="IPR000917">
    <property type="entry name" value="Sulfatase_N"/>
</dbReference>
<dbReference type="PANTHER" id="PTHR45953:SF1">
    <property type="entry name" value="IDURONATE 2-SULFATASE"/>
    <property type="match status" value="1"/>
</dbReference>
<reference evidence="9 10" key="1">
    <citation type="submission" date="2024-01" db="EMBL/GenBank/DDBJ databases">
        <title>The genome of the rayed Mediterranean limpet Patella caerulea (Linnaeus, 1758).</title>
        <authorList>
            <person name="Anh-Thu Weber A."/>
            <person name="Halstead-Nussloch G."/>
        </authorList>
    </citation>
    <scope>NUCLEOTIDE SEQUENCE [LARGE SCALE GENOMIC DNA]</scope>
    <source>
        <strain evidence="9">AATW-2023a</strain>
        <tissue evidence="9">Whole specimen</tissue>
    </source>
</reference>
<evidence type="ECO:0000256" key="3">
    <source>
        <dbReference type="ARBA" id="ARBA00022723"/>
    </source>
</evidence>
<dbReference type="CDD" id="cd16030">
    <property type="entry name" value="iduronate-2-sulfatase"/>
    <property type="match status" value="1"/>
</dbReference>
<name>A0AAN8K124_PATCE</name>
<keyword evidence="4 7" id="KW-0732">Signal</keyword>
<gene>
    <name evidence="9" type="ORF">SNE40_008332</name>
</gene>
<feature type="domain" description="Sulfatase N-terminal" evidence="8">
    <location>
        <begin position="21"/>
        <end position="367"/>
    </location>
</feature>
<keyword evidence="3" id="KW-0479">Metal-binding</keyword>
<keyword evidence="6" id="KW-0106">Calcium</keyword>
<comment type="caution">
    <text evidence="9">The sequence shown here is derived from an EMBL/GenBank/DDBJ whole genome shotgun (WGS) entry which is preliminary data.</text>
</comment>
<organism evidence="9 10">
    <name type="scientific">Patella caerulea</name>
    <name type="common">Rayed Mediterranean limpet</name>
    <dbReference type="NCBI Taxonomy" id="87958"/>
    <lineage>
        <taxon>Eukaryota</taxon>
        <taxon>Metazoa</taxon>
        <taxon>Spiralia</taxon>
        <taxon>Lophotrochozoa</taxon>
        <taxon>Mollusca</taxon>
        <taxon>Gastropoda</taxon>
        <taxon>Patellogastropoda</taxon>
        <taxon>Patelloidea</taxon>
        <taxon>Patellidae</taxon>
        <taxon>Patella</taxon>
    </lineage>
</organism>
<dbReference type="Proteomes" id="UP001347796">
    <property type="component" value="Unassembled WGS sequence"/>
</dbReference>
<accession>A0AAN8K124</accession>
<feature type="signal peptide" evidence="7">
    <location>
        <begin position="1"/>
        <end position="18"/>
    </location>
</feature>
<comment type="similarity">
    <text evidence="2">Belongs to the sulfatase family.</text>
</comment>
<feature type="chain" id="PRO_5043002835" description="Sulfatase N-terminal domain-containing protein" evidence="7">
    <location>
        <begin position="19"/>
        <end position="497"/>
    </location>
</feature>
<dbReference type="Gene3D" id="3.40.720.10">
    <property type="entry name" value="Alkaline Phosphatase, subunit A"/>
    <property type="match status" value="1"/>
</dbReference>
<dbReference type="SUPFAM" id="SSF53649">
    <property type="entry name" value="Alkaline phosphatase-like"/>
    <property type="match status" value="1"/>
</dbReference>
<keyword evidence="5" id="KW-0378">Hydrolase</keyword>
<evidence type="ECO:0000313" key="9">
    <source>
        <dbReference type="EMBL" id="KAK6186262.1"/>
    </source>
</evidence>
<dbReference type="GO" id="GO:0046872">
    <property type="term" value="F:metal ion binding"/>
    <property type="evidence" value="ECO:0007669"/>
    <property type="project" value="UniProtKB-KW"/>
</dbReference>
<dbReference type="EMBL" id="JAZGQO010000006">
    <property type="protein sequence ID" value="KAK6186262.1"/>
    <property type="molecule type" value="Genomic_DNA"/>
</dbReference>
<keyword evidence="10" id="KW-1185">Reference proteome</keyword>
<comment type="cofactor">
    <cofactor evidence="1">
        <name>Ca(2+)</name>
        <dbReference type="ChEBI" id="CHEBI:29108"/>
    </cofactor>
</comment>
<dbReference type="GO" id="GO:0005737">
    <property type="term" value="C:cytoplasm"/>
    <property type="evidence" value="ECO:0007669"/>
    <property type="project" value="TreeGrafter"/>
</dbReference>
<dbReference type="PANTHER" id="PTHR45953">
    <property type="entry name" value="IDURONATE 2-SULFATASE"/>
    <property type="match status" value="1"/>
</dbReference>
<sequence>MHDLFCVLLFVLFVVVGGTTKNVLFIISDDLRPQLGDYKELNLGPSFTPNLDKLAGKSLLMKRAYVQCALCSPSRTSFLTGRRPDTTHVYDLRHYFRDVGGNFTTMPQYFKNNGYRSVGMGKIFHPGMHASHNDDPISWNEFYHLEEDYGVKAHRSSWRTVSKAERLKDPLVDELVVAQAKKSLNELAKGKQPFFLAVGFRRPHLPFLFPEEYLADYPTTRIQIPGNDYAPIDMPEIAWNKYMELISYNDIAALNVTGNLNTTLPDQIVKDLRRAYFSSVTFMDAMVGEVLAELMKLNLMNDTIISFIGDHGYSLGEHGLWGKNTNFEDAVHAPMMVRVPGLTDHGVVTNKLVEFVDLFPTIVEAAGFPKLPLCPQRSTQVSLCTEGKSLISLMSDPDAPWKQAVFSQYRRRSNVMGYSIKTDRYRYTEWVRFSGAPNYKADISQVIGRELYDHVNDYQENINLADHHDKVSIVATLRQTLHAGWRPIHFHTDLIGK</sequence>
<dbReference type="PROSITE" id="PS00523">
    <property type="entry name" value="SULFATASE_1"/>
    <property type="match status" value="1"/>
</dbReference>
<evidence type="ECO:0000256" key="7">
    <source>
        <dbReference type="SAM" id="SignalP"/>
    </source>
</evidence>
<evidence type="ECO:0000256" key="2">
    <source>
        <dbReference type="ARBA" id="ARBA00008779"/>
    </source>
</evidence>
<dbReference type="AlphaFoldDB" id="A0AAN8K124"/>
<dbReference type="InterPro" id="IPR017850">
    <property type="entry name" value="Alkaline_phosphatase_core_sf"/>
</dbReference>
<evidence type="ECO:0000259" key="8">
    <source>
        <dbReference type="Pfam" id="PF00884"/>
    </source>
</evidence>
<evidence type="ECO:0000256" key="6">
    <source>
        <dbReference type="ARBA" id="ARBA00022837"/>
    </source>
</evidence>
<protein>
    <recommendedName>
        <fullName evidence="8">Sulfatase N-terminal domain-containing protein</fullName>
    </recommendedName>
</protein>
<dbReference type="InterPro" id="IPR035874">
    <property type="entry name" value="IDS"/>
</dbReference>
<evidence type="ECO:0000256" key="5">
    <source>
        <dbReference type="ARBA" id="ARBA00022801"/>
    </source>
</evidence>
<evidence type="ECO:0000256" key="1">
    <source>
        <dbReference type="ARBA" id="ARBA00001913"/>
    </source>
</evidence>
<evidence type="ECO:0000256" key="4">
    <source>
        <dbReference type="ARBA" id="ARBA00022729"/>
    </source>
</evidence>
<dbReference type="InterPro" id="IPR024607">
    <property type="entry name" value="Sulfatase_CS"/>
</dbReference>
<dbReference type="Pfam" id="PF00884">
    <property type="entry name" value="Sulfatase"/>
    <property type="match status" value="1"/>
</dbReference>
<evidence type="ECO:0000313" key="10">
    <source>
        <dbReference type="Proteomes" id="UP001347796"/>
    </source>
</evidence>
<proteinExistence type="inferred from homology"/>
<dbReference type="GO" id="GO:0004423">
    <property type="term" value="F:iduronate-2-sulfatase activity"/>
    <property type="evidence" value="ECO:0007669"/>
    <property type="project" value="InterPro"/>
</dbReference>